<comment type="caution">
    <text evidence="1">The sequence shown here is derived from an EMBL/GenBank/DDBJ whole genome shotgun (WGS) entry which is preliminary data.</text>
</comment>
<protein>
    <submittedName>
        <fullName evidence="1">Uncharacterized protein</fullName>
    </submittedName>
</protein>
<dbReference type="GeneID" id="301442220"/>
<dbReference type="RefSeq" id="WP_432703955.1">
    <property type="nucleotide sequence ID" value="NZ_CP194219.1"/>
</dbReference>
<gene>
    <name evidence="1" type="ORF">HA285_07915</name>
</gene>
<organism evidence="1 2">
    <name type="scientific">Methanothermobacter thermautotrophicus</name>
    <name type="common">Methanobacterium thermoformicicum</name>
    <dbReference type="NCBI Taxonomy" id="145262"/>
    <lineage>
        <taxon>Archaea</taxon>
        <taxon>Methanobacteriati</taxon>
        <taxon>Methanobacteriota</taxon>
        <taxon>Methanomada group</taxon>
        <taxon>Methanobacteria</taxon>
        <taxon>Methanobacteriales</taxon>
        <taxon>Methanobacteriaceae</taxon>
        <taxon>Methanothermobacter</taxon>
    </lineage>
</organism>
<dbReference type="Proteomes" id="UP000538031">
    <property type="component" value="Unassembled WGS sequence"/>
</dbReference>
<proteinExistence type="predicted"/>
<name>A0A7J4MXM1_METTF</name>
<evidence type="ECO:0000313" key="1">
    <source>
        <dbReference type="EMBL" id="HIH65499.1"/>
    </source>
</evidence>
<sequence>MTAVTWTWLYYSSFLEDLEKTLEFLMKYNKEEGSAIKSDFQSILPKRENRDSILQFMEEINLVGVMPSRRTSRYSITEEGRRYLQSENRPKYLHRQLYKHVLHYSYFYNYILENEFYQFSKLQIIEKMVLNSSYDFGVRIFDWKSAENVLKLMVDLGVLSLDKENDIYSVNREYQTEFNHKVFEELIIDRLSSDTQMFTKDLCSYLLSREGEFINSDDEPTIRMIYKHLLRVNESKDILKFIPGLPRPPIPSKHTLVELRRG</sequence>
<dbReference type="AlphaFoldDB" id="A0A7J4MXM1"/>
<accession>A0A7J4MXM1</accession>
<dbReference type="EMBL" id="DUHT01000088">
    <property type="protein sequence ID" value="HIH65499.1"/>
    <property type="molecule type" value="Genomic_DNA"/>
</dbReference>
<evidence type="ECO:0000313" key="2">
    <source>
        <dbReference type="Proteomes" id="UP000538031"/>
    </source>
</evidence>
<reference evidence="2" key="1">
    <citation type="journal article" date="2020" name="bioRxiv">
        <title>A rank-normalized archaeal taxonomy based on genome phylogeny resolves widespread incomplete and uneven classifications.</title>
        <authorList>
            <person name="Rinke C."/>
            <person name="Chuvochina M."/>
            <person name="Mussig A.J."/>
            <person name="Chaumeil P.-A."/>
            <person name="Waite D.W."/>
            <person name="Whitman W.B."/>
            <person name="Parks D.H."/>
            <person name="Hugenholtz P."/>
        </authorList>
    </citation>
    <scope>NUCLEOTIDE SEQUENCE [LARGE SCALE GENOMIC DNA]</scope>
</reference>